<keyword evidence="6" id="KW-1185">Reference proteome</keyword>
<organism evidence="5 6">
    <name type="scientific">Glossina palpalis gambiensis</name>
    <dbReference type="NCBI Taxonomy" id="67801"/>
    <lineage>
        <taxon>Eukaryota</taxon>
        <taxon>Metazoa</taxon>
        <taxon>Ecdysozoa</taxon>
        <taxon>Arthropoda</taxon>
        <taxon>Hexapoda</taxon>
        <taxon>Insecta</taxon>
        <taxon>Pterygota</taxon>
        <taxon>Neoptera</taxon>
        <taxon>Endopterygota</taxon>
        <taxon>Diptera</taxon>
        <taxon>Brachycera</taxon>
        <taxon>Muscomorpha</taxon>
        <taxon>Hippoboscoidea</taxon>
        <taxon>Glossinidae</taxon>
        <taxon>Glossina</taxon>
    </lineage>
</organism>
<dbReference type="InterPro" id="IPR036589">
    <property type="entry name" value="HCY_dom_sf"/>
</dbReference>
<dbReference type="Proteomes" id="UP000092460">
    <property type="component" value="Unassembled WGS sequence"/>
</dbReference>
<dbReference type="GO" id="GO:0032259">
    <property type="term" value="P:methylation"/>
    <property type="evidence" value="ECO:0007669"/>
    <property type="project" value="UniProtKB-KW"/>
</dbReference>
<comment type="pathway">
    <text evidence="3">Amino-acid biosynthesis; L-methionine biosynthesis via de novo pathway.</text>
</comment>
<dbReference type="Gene3D" id="3.20.20.330">
    <property type="entry name" value="Homocysteine-binding-like domain"/>
    <property type="match status" value="1"/>
</dbReference>
<reference evidence="6" key="1">
    <citation type="submission" date="2015-01" db="EMBL/GenBank/DDBJ databases">
        <authorList>
            <person name="Aksoy S."/>
            <person name="Warren W."/>
            <person name="Wilson R.K."/>
        </authorList>
    </citation>
    <scope>NUCLEOTIDE SEQUENCE [LARGE SCALE GENOMIC DNA]</scope>
    <source>
        <strain evidence="6">IAEA</strain>
    </source>
</reference>
<evidence type="ECO:0000256" key="2">
    <source>
        <dbReference type="ARBA" id="ARBA00022679"/>
    </source>
</evidence>
<evidence type="ECO:0000256" key="3">
    <source>
        <dbReference type="ARBA" id="ARBA00034478"/>
    </source>
</evidence>
<proteinExistence type="predicted"/>
<sequence length="70" mass="7665">MCPISELWIQLKAKIIGGCCRVSPEGILAICKCIDNIGTFLNFRLPKTIVRCAPPTNVCNICNLSITSKK</sequence>
<keyword evidence="1" id="KW-0489">Methyltransferase</keyword>
<accession>A0A1B0BLD3</accession>
<dbReference type="GO" id="GO:0008168">
    <property type="term" value="F:methyltransferase activity"/>
    <property type="evidence" value="ECO:0007669"/>
    <property type="project" value="UniProtKB-KW"/>
</dbReference>
<feature type="domain" description="Hcy-binding" evidence="4">
    <location>
        <begin position="7"/>
        <end position="33"/>
    </location>
</feature>
<dbReference type="EnsemblMetazoa" id="GPPI033741-RA">
    <property type="protein sequence ID" value="GPPI033741-PA"/>
    <property type="gene ID" value="GPPI033741"/>
</dbReference>
<keyword evidence="2" id="KW-0808">Transferase</keyword>
<dbReference type="VEuPathDB" id="VectorBase:GPPI033741"/>
<dbReference type="SUPFAM" id="SSF82282">
    <property type="entry name" value="Homocysteine S-methyltransferase"/>
    <property type="match status" value="1"/>
</dbReference>
<dbReference type="AlphaFoldDB" id="A0A1B0BLD3"/>
<dbReference type="Pfam" id="PF02574">
    <property type="entry name" value="S-methyl_trans"/>
    <property type="match status" value="1"/>
</dbReference>
<evidence type="ECO:0000259" key="4">
    <source>
        <dbReference type="Pfam" id="PF02574"/>
    </source>
</evidence>
<reference evidence="5" key="2">
    <citation type="submission" date="2020-05" db="UniProtKB">
        <authorList>
            <consortium name="EnsemblMetazoa"/>
        </authorList>
    </citation>
    <scope>IDENTIFICATION</scope>
    <source>
        <strain evidence="5">IAEA</strain>
    </source>
</reference>
<protein>
    <recommendedName>
        <fullName evidence="4">Hcy-binding domain-containing protein</fullName>
    </recommendedName>
</protein>
<dbReference type="EMBL" id="JXJN01016289">
    <property type="status" value="NOT_ANNOTATED_CDS"/>
    <property type="molecule type" value="Genomic_DNA"/>
</dbReference>
<name>A0A1B0BLD3_9MUSC</name>
<evidence type="ECO:0000256" key="1">
    <source>
        <dbReference type="ARBA" id="ARBA00022603"/>
    </source>
</evidence>
<evidence type="ECO:0000313" key="5">
    <source>
        <dbReference type="EnsemblMetazoa" id="GPPI033741-PA"/>
    </source>
</evidence>
<evidence type="ECO:0000313" key="6">
    <source>
        <dbReference type="Proteomes" id="UP000092460"/>
    </source>
</evidence>
<dbReference type="InterPro" id="IPR003726">
    <property type="entry name" value="HCY_dom"/>
</dbReference>